<dbReference type="OrthoDB" id="436496at2759"/>
<dbReference type="InterPro" id="IPR011576">
    <property type="entry name" value="Pyridox_Oxase_N"/>
</dbReference>
<dbReference type="PANTHER" id="PTHR42815:SF2">
    <property type="entry name" value="FAD-BINDING, PUTATIVE (AFU_ORTHOLOGUE AFUA_6G07600)-RELATED"/>
    <property type="match status" value="1"/>
</dbReference>
<feature type="domain" description="Pyridoxamine 5'-phosphate oxidase N-terminal" evidence="1">
    <location>
        <begin position="43"/>
        <end position="161"/>
    </location>
</feature>
<gene>
    <name evidence="2" type="ORF">WR25_25714</name>
</gene>
<keyword evidence="3" id="KW-1185">Reference proteome</keyword>
<dbReference type="EMBL" id="LIAE01005875">
    <property type="protein sequence ID" value="PAV92945.1"/>
    <property type="molecule type" value="Genomic_DNA"/>
</dbReference>
<protein>
    <recommendedName>
        <fullName evidence="1">Pyridoxamine 5'-phosphate oxidase N-terminal domain-containing protein</fullName>
    </recommendedName>
</protein>
<dbReference type="Proteomes" id="UP000218231">
    <property type="component" value="Unassembled WGS sequence"/>
</dbReference>
<comment type="caution">
    <text evidence="2">The sequence shown here is derived from an EMBL/GenBank/DDBJ whole genome shotgun (WGS) entry which is preliminary data.</text>
</comment>
<accession>A0A2A2M3T0</accession>
<name>A0A2A2M3T0_9BILA</name>
<evidence type="ECO:0000313" key="2">
    <source>
        <dbReference type="EMBL" id="PAV92945.1"/>
    </source>
</evidence>
<reference evidence="2 3" key="1">
    <citation type="journal article" date="2017" name="Curr. Biol.">
        <title>Genome architecture and evolution of a unichromosomal asexual nematode.</title>
        <authorList>
            <person name="Fradin H."/>
            <person name="Zegar C."/>
            <person name="Gutwein M."/>
            <person name="Lucas J."/>
            <person name="Kovtun M."/>
            <person name="Corcoran D."/>
            <person name="Baugh L.R."/>
            <person name="Kiontke K."/>
            <person name="Gunsalus K."/>
            <person name="Fitch D.H."/>
            <person name="Piano F."/>
        </authorList>
    </citation>
    <scope>NUCLEOTIDE SEQUENCE [LARGE SCALE GENOMIC DNA]</scope>
    <source>
        <strain evidence="2">PF1309</strain>
    </source>
</reference>
<dbReference type="InterPro" id="IPR024029">
    <property type="entry name" value="Pyridox_Oxase_FMN-dep"/>
</dbReference>
<evidence type="ECO:0000313" key="3">
    <source>
        <dbReference type="Proteomes" id="UP000218231"/>
    </source>
</evidence>
<dbReference type="SUPFAM" id="SSF50475">
    <property type="entry name" value="FMN-binding split barrel"/>
    <property type="match status" value="1"/>
</dbReference>
<dbReference type="NCBIfam" id="TIGR04025">
    <property type="entry name" value="PPOX_FMN_DR2398"/>
    <property type="match status" value="1"/>
</dbReference>
<dbReference type="Gene3D" id="2.30.110.10">
    <property type="entry name" value="Electron Transport, Fmn-binding Protein, Chain A"/>
    <property type="match status" value="1"/>
</dbReference>
<dbReference type="InterPro" id="IPR012349">
    <property type="entry name" value="Split_barrel_FMN-bd"/>
</dbReference>
<proteinExistence type="predicted"/>
<evidence type="ECO:0000259" key="1">
    <source>
        <dbReference type="Pfam" id="PF01243"/>
    </source>
</evidence>
<organism evidence="2 3">
    <name type="scientific">Diploscapter pachys</name>
    <dbReference type="NCBI Taxonomy" id="2018661"/>
    <lineage>
        <taxon>Eukaryota</taxon>
        <taxon>Metazoa</taxon>
        <taxon>Ecdysozoa</taxon>
        <taxon>Nematoda</taxon>
        <taxon>Chromadorea</taxon>
        <taxon>Rhabditida</taxon>
        <taxon>Rhabditina</taxon>
        <taxon>Rhabditomorpha</taxon>
        <taxon>Rhabditoidea</taxon>
        <taxon>Rhabditidae</taxon>
        <taxon>Diploscapter</taxon>
    </lineage>
</organism>
<dbReference type="PANTHER" id="PTHR42815">
    <property type="entry name" value="FAD-BINDING, PUTATIVE (AFU_ORTHOLOGUE AFUA_6G07600)-RELATED"/>
    <property type="match status" value="1"/>
</dbReference>
<dbReference type="AlphaFoldDB" id="A0A2A2M3T0"/>
<sequence>MDSFCRGHQRTKAGRVGTIEDLAALYGEVAAPSIVKEVDHIHPVYRPFIEAAPFAVLATAGPGGLDATPRGDPAGFVHIEDDRTLLLPDRRGNNRIDSLRNIIADPRVALLFLIPGVGETLRVHGTAEIRADDDLLSRFAVAGQRPRTVLRITVSSVFFQCSRAVIRAGLWNPDSRIDRSHLPSVGTVFRALSEAAIDGEAYDQALPDRVANTLY</sequence>
<dbReference type="Pfam" id="PF01243">
    <property type="entry name" value="PNPOx_N"/>
    <property type="match status" value="1"/>
</dbReference>